<reference evidence="2" key="1">
    <citation type="submission" date="2021-01" db="EMBL/GenBank/DDBJ databases">
        <authorList>
            <person name="Corre E."/>
            <person name="Pelletier E."/>
            <person name="Niang G."/>
            <person name="Scheremetjew M."/>
            <person name="Finn R."/>
            <person name="Kale V."/>
            <person name="Holt S."/>
            <person name="Cochrane G."/>
            <person name="Meng A."/>
            <person name="Brown T."/>
            <person name="Cohen L."/>
        </authorList>
    </citation>
    <scope>NUCLEOTIDE SEQUENCE</scope>
    <source>
        <strain evidence="2">CCMP645</strain>
    </source>
</reference>
<sequence>MKRTDALYAGDEPRWGLQPRMTEPAGKPTGGAFHRGFVSLQQGYGAGSDRPQLRTYGASAEKFSHSEYMEPPSGLIGVQHKAPGLPSSRRHETWGVGGEAFKGTRKLPGPISSDAQPPTGVRKIEPAASDEYSLDRSMGRKRQVFDGAGNSLRNMRSDEYGLGDVMQRKQPVPEEARTEHRSIDRPAPAGMKGFLGAEYSNDYWKLDGVVVRMKMKPSKADLAEAEMRAAAERGTMLGHTKTFAQKRIDAELVEQQELVSGLTLDYDNLSDDDTPVEAS</sequence>
<organism evidence="2">
    <name type="scientific">Chrysotila carterae</name>
    <name type="common">Marine alga</name>
    <name type="synonym">Syracosphaera carterae</name>
    <dbReference type="NCBI Taxonomy" id="13221"/>
    <lineage>
        <taxon>Eukaryota</taxon>
        <taxon>Haptista</taxon>
        <taxon>Haptophyta</taxon>
        <taxon>Prymnesiophyceae</taxon>
        <taxon>Isochrysidales</taxon>
        <taxon>Isochrysidaceae</taxon>
        <taxon>Chrysotila</taxon>
    </lineage>
</organism>
<feature type="region of interest" description="Disordered" evidence="1">
    <location>
        <begin position="81"/>
        <end position="122"/>
    </location>
</feature>
<feature type="region of interest" description="Disordered" evidence="1">
    <location>
        <begin position="1"/>
        <end position="35"/>
    </location>
</feature>
<accession>A0A7S4C344</accession>
<protein>
    <submittedName>
        <fullName evidence="2">Uncharacterized protein</fullName>
    </submittedName>
</protein>
<dbReference type="AlphaFoldDB" id="A0A7S4C344"/>
<proteinExistence type="predicted"/>
<dbReference type="EMBL" id="HBIZ01061470">
    <property type="protein sequence ID" value="CAE0785446.1"/>
    <property type="molecule type" value="Transcribed_RNA"/>
</dbReference>
<name>A0A7S4C344_CHRCT</name>
<evidence type="ECO:0000313" key="2">
    <source>
        <dbReference type="EMBL" id="CAE0785446.1"/>
    </source>
</evidence>
<gene>
    <name evidence="2" type="ORF">PCAR00345_LOCUS38154</name>
</gene>
<evidence type="ECO:0000256" key="1">
    <source>
        <dbReference type="SAM" id="MobiDB-lite"/>
    </source>
</evidence>